<dbReference type="AlphaFoldDB" id="A0A2G1VVF2"/>
<dbReference type="PANTHER" id="PTHR43861:SF6">
    <property type="entry name" value="METHYLTRANSFERASE TYPE 11"/>
    <property type="match status" value="1"/>
</dbReference>
<proteinExistence type="predicted"/>
<reference evidence="1 2" key="1">
    <citation type="submission" date="2017-08" db="EMBL/GenBank/DDBJ databases">
        <title>The whole genome shortgun sequences of strain Leeuwenhoekiella nanhaiensis G18 from the South China Sea.</title>
        <authorList>
            <person name="Liu Q."/>
        </authorList>
    </citation>
    <scope>NUCLEOTIDE SEQUENCE [LARGE SCALE GENOMIC DNA]</scope>
    <source>
        <strain evidence="1 2">G18</strain>
    </source>
</reference>
<name>A0A2G1VVF2_9FLAO</name>
<protein>
    <submittedName>
        <fullName evidence="1">Methyltransferase</fullName>
    </submittedName>
</protein>
<keyword evidence="1" id="KW-0489">Methyltransferase</keyword>
<dbReference type="EMBL" id="NQXA01000001">
    <property type="protein sequence ID" value="PHQ30746.1"/>
    <property type="molecule type" value="Genomic_DNA"/>
</dbReference>
<keyword evidence="2" id="KW-1185">Reference proteome</keyword>
<evidence type="ECO:0000313" key="2">
    <source>
        <dbReference type="Proteomes" id="UP000229433"/>
    </source>
</evidence>
<keyword evidence="1" id="KW-0808">Transferase</keyword>
<dbReference type="PANTHER" id="PTHR43861">
    <property type="entry name" value="TRANS-ACONITATE 2-METHYLTRANSFERASE-RELATED"/>
    <property type="match status" value="1"/>
</dbReference>
<dbReference type="Proteomes" id="UP000229433">
    <property type="component" value="Unassembled WGS sequence"/>
</dbReference>
<comment type="caution">
    <text evidence="1">The sequence shown here is derived from an EMBL/GenBank/DDBJ whole genome shotgun (WGS) entry which is preliminary data.</text>
</comment>
<dbReference type="GO" id="GO:0032259">
    <property type="term" value="P:methylation"/>
    <property type="evidence" value="ECO:0007669"/>
    <property type="project" value="UniProtKB-KW"/>
</dbReference>
<dbReference type="Gene3D" id="3.40.50.150">
    <property type="entry name" value="Vaccinia Virus protein VP39"/>
    <property type="match status" value="1"/>
</dbReference>
<dbReference type="CDD" id="cd02440">
    <property type="entry name" value="AdoMet_MTases"/>
    <property type="match status" value="1"/>
</dbReference>
<dbReference type="OrthoDB" id="2370471at2"/>
<gene>
    <name evidence="1" type="ORF">CJ305_00510</name>
</gene>
<evidence type="ECO:0000313" key="1">
    <source>
        <dbReference type="EMBL" id="PHQ30746.1"/>
    </source>
</evidence>
<dbReference type="SUPFAM" id="SSF53335">
    <property type="entry name" value="S-adenosyl-L-methionine-dependent methyltransferases"/>
    <property type="match status" value="1"/>
</dbReference>
<sequence>MLKKSDLKIKDHSFSQEEFNLIYDAQLDKYTTTPVPDNLGDYYKAENYISHTDAKTGFTDKLYQSVKHFMLNRKLNLISKYASKGKLLDIGAGTGDFLKSAKKAGWEVSGIEPSEAARKNSLKKGIALFESEQDLGDQKFEVISMWHVLEHVPDTQKQIQWIFNHLTENGIAVIAIPNFKSYDAQHYKEFWAAWDVPRHLHHFSSKSIRLLFERSGFTCIAQKPLIFDSFYVSMLSEKYQGSKFPLIPGFFRGLVSNMKALPNGEYSSLIYILKKH</sequence>
<dbReference type="Pfam" id="PF13489">
    <property type="entry name" value="Methyltransf_23"/>
    <property type="match status" value="1"/>
</dbReference>
<dbReference type="GO" id="GO:0008168">
    <property type="term" value="F:methyltransferase activity"/>
    <property type="evidence" value="ECO:0007669"/>
    <property type="project" value="UniProtKB-KW"/>
</dbReference>
<dbReference type="InterPro" id="IPR029063">
    <property type="entry name" value="SAM-dependent_MTases_sf"/>
</dbReference>
<organism evidence="1 2">
    <name type="scientific">Leeuwenhoekiella nanhaiensis</name>
    <dbReference type="NCBI Taxonomy" id="1655491"/>
    <lineage>
        <taxon>Bacteria</taxon>
        <taxon>Pseudomonadati</taxon>
        <taxon>Bacteroidota</taxon>
        <taxon>Flavobacteriia</taxon>
        <taxon>Flavobacteriales</taxon>
        <taxon>Flavobacteriaceae</taxon>
        <taxon>Leeuwenhoekiella</taxon>
    </lineage>
</organism>
<accession>A0A2G1VVF2</accession>